<protein>
    <submittedName>
        <fullName evidence="2">Retrovirus-related Pol polyprotein from transposon TNT 1-94</fullName>
    </submittedName>
</protein>
<sequence length="218" mass="24384">RKVWKPTGNVFKTVGHIWKPIGRTFKLVGNMCPLTRFATPTIVPPREPIPIVNSMDKPVVTLVYTRKPKAANKKVPNKLEPNNSWGSSIFNVPSSLLTCRLSKSSSGTLTPVAQIIRPNIALSSSILYRRLGHNLFSVGQFCDSDLEVAFRQHTCFIRNLDGVDLLTGSWGNNLYTLSLQDMMASSPICLLFKASKTKSWLWHRRLSHLNFGAINHLA</sequence>
<dbReference type="InterPro" id="IPR025724">
    <property type="entry name" value="GAG-pre-integrase_dom"/>
</dbReference>
<proteinExistence type="predicted"/>
<gene>
    <name evidence="2" type="ORF">Tci_863513</name>
</gene>
<dbReference type="Pfam" id="PF13976">
    <property type="entry name" value="gag_pre-integrs"/>
    <property type="match status" value="1"/>
</dbReference>
<evidence type="ECO:0000259" key="1">
    <source>
        <dbReference type="Pfam" id="PF13976"/>
    </source>
</evidence>
<feature type="domain" description="GAG-pre-integrase" evidence="1">
    <location>
        <begin position="173"/>
        <end position="218"/>
    </location>
</feature>
<dbReference type="AlphaFoldDB" id="A0A699S2E7"/>
<dbReference type="EMBL" id="BKCJ011132377">
    <property type="protein sequence ID" value="GFC91543.1"/>
    <property type="molecule type" value="Genomic_DNA"/>
</dbReference>
<evidence type="ECO:0000313" key="2">
    <source>
        <dbReference type="EMBL" id="GFC91543.1"/>
    </source>
</evidence>
<feature type="non-terminal residue" evidence="2">
    <location>
        <position position="218"/>
    </location>
</feature>
<organism evidence="2">
    <name type="scientific">Tanacetum cinerariifolium</name>
    <name type="common">Dalmatian daisy</name>
    <name type="synonym">Chrysanthemum cinerariifolium</name>
    <dbReference type="NCBI Taxonomy" id="118510"/>
    <lineage>
        <taxon>Eukaryota</taxon>
        <taxon>Viridiplantae</taxon>
        <taxon>Streptophyta</taxon>
        <taxon>Embryophyta</taxon>
        <taxon>Tracheophyta</taxon>
        <taxon>Spermatophyta</taxon>
        <taxon>Magnoliopsida</taxon>
        <taxon>eudicotyledons</taxon>
        <taxon>Gunneridae</taxon>
        <taxon>Pentapetalae</taxon>
        <taxon>asterids</taxon>
        <taxon>campanulids</taxon>
        <taxon>Asterales</taxon>
        <taxon>Asteraceae</taxon>
        <taxon>Asteroideae</taxon>
        <taxon>Anthemideae</taxon>
        <taxon>Anthemidinae</taxon>
        <taxon>Tanacetum</taxon>
    </lineage>
</organism>
<comment type="caution">
    <text evidence="2">The sequence shown here is derived from an EMBL/GenBank/DDBJ whole genome shotgun (WGS) entry which is preliminary data.</text>
</comment>
<accession>A0A699S2E7</accession>
<reference evidence="2" key="1">
    <citation type="journal article" date="2019" name="Sci. Rep.">
        <title>Draft genome of Tanacetum cinerariifolium, the natural source of mosquito coil.</title>
        <authorList>
            <person name="Yamashiro T."/>
            <person name="Shiraishi A."/>
            <person name="Satake H."/>
            <person name="Nakayama K."/>
        </authorList>
    </citation>
    <scope>NUCLEOTIDE SEQUENCE</scope>
</reference>
<name>A0A699S2E7_TANCI</name>
<feature type="non-terminal residue" evidence="2">
    <location>
        <position position="1"/>
    </location>
</feature>